<protein>
    <submittedName>
        <fullName evidence="1">Uncharacterized protein</fullName>
    </submittedName>
</protein>
<sequence length="83" mass="9693">MNKEKYTTDILDIMATQKRGFSVADIMLQLNTLYAPRGEKPDQKVVEEVLNELTEKGYLKRFTVGIIPQWKITEEGEDYFYSL</sequence>
<dbReference type="Proteomes" id="UP001200513">
    <property type="component" value="Chromosome"/>
</dbReference>
<evidence type="ECO:0000313" key="1">
    <source>
        <dbReference type="EMBL" id="UJG42504.1"/>
    </source>
</evidence>
<name>A0A9Y1BNZ2_9ARCH</name>
<dbReference type="AlphaFoldDB" id="A0A9Y1BNZ2"/>
<gene>
    <name evidence="1" type="ORF">K9W46_08870</name>
</gene>
<proteinExistence type="predicted"/>
<accession>A0A9Y1BNZ2</accession>
<dbReference type="EMBL" id="CP084167">
    <property type="protein sequence ID" value="UJG42504.1"/>
    <property type="molecule type" value="Genomic_DNA"/>
</dbReference>
<reference evidence="1" key="1">
    <citation type="journal article" date="2022" name="Nat. Microbiol.">
        <title>Unique mobile elements and scalable gene flow at the prokaryote-eukaryote boundary revealed by circularized Asgard archaea genomes.</title>
        <authorList>
            <person name="Wu F."/>
            <person name="Speth D.R."/>
            <person name="Philosof A."/>
            <person name="Cremiere A."/>
            <person name="Narayanan A."/>
            <person name="Barco R.A."/>
            <person name="Connon S.A."/>
            <person name="Amend J.P."/>
            <person name="Antoshechkin I.A."/>
            <person name="Orphan V.J."/>
        </authorList>
    </citation>
    <scope>NUCLEOTIDE SEQUENCE</scope>
    <source>
        <strain evidence="1">PR6</strain>
    </source>
</reference>
<organism evidence="1">
    <name type="scientific">Candidatus Heimdallarchaeum endolithica</name>
    <dbReference type="NCBI Taxonomy" id="2876572"/>
    <lineage>
        <taxon>Archaea</taxon>
        <taxon>Promethearchaeati</taxon>
        <taxon>Candidatus Heimdallarchaeota</taxon>
        <taxon>Candidatus Heimdallarchaeia (ex Rinke et al. 2021) (nom. nud.)</taxon>
        <taxon>Candidatus Heimdallarchaeales</taxon>
        <taxon>Candidatus Heimdallarchaeaceae</taxon>
        <taxon>Candidatus Heimdallarchaeum</taxon>
    </lineage>
</organism>